<dbReference type="Proteomes" id="UP001211173">
    <property type="component" value="Unassembled WGS sequence"/>
</dbReference>
<dbReference type="AlphaFoldDB" id="A0AAW6CCY3"/>
<organism evidence="2 3">
    <name type="scientific">Flavonifractor plautii</name>
    <name type="common">Fusobacterium plautii</name>
    <dbReference type="NCBI Taxonomy" id="292800"/>
    <lineage>
        <taxon>Bacteria</taxon>
        <taxon>Bacillati</taxon>
        <taxon>Bacillota</taxon>
        <taxon>Clostridia</taxon>
        <taxon>Eubacteriales</taxon>
        <taxon>Oscillospiraceae</taxon>
        <taxon>Flavonifractor</taxon>
    </lineage>
</organism>
<dbReference type="CDD" id="cd02440">
    <property type="entry name" value="AdoMet_MTases"/>
    <property type="match status" value="1"/>
</dbReference>
<dbReference type="Pfam" id="PF19587">
    <property type="entry name" value="DUF6094"/>
    <property type="match status" value="1"/>
</dbReference>
<proteinExistence type="predicted"/>
<evidence type="ECO:0000259" key="1">
    <source>
        <dbReference type="Pfam" id="PF19587"/>
    </source>
</evidence>
<feature type="domain" description="DUF6094" evidence="1">
    <location>
        <begin position="49"/>
        <end position="386"/>
    </location>
</feature>
<dbReference type="EMBL" id="JAQLWV010000016">
    <property type="protein sequence ID" value="MDB7933754.1"/>
    <property type="molecule type" value="Genomic_DNA"/>
</dbReference>
<dbReference type="InterPro" id="IPR029063">
    <property type="entry name" value="SAM-dependent_MTases_sf"/>
</dbReference>
<accession>A0AAW6CCY3</accession>
<protein>
    <submittedName>
        <fullName evidence="2">DUF6094 domain-containing protein</fullName>
    </submittedName>
</protein>
<dbReference type="RefSeq" id="WP_165924378.1">
    <property type="nucleotide sequence ID" value="NZ_JADMOW010000027.1"/>
</dbReference>
<evidence type="ECO:0000313" key="2">
    <source>
        <dbReference type="EMBL" id="MDB7933754.1"/>
    </source>
</evidence>
<name>A0AAW6CCY3_FLAPL</name>
<evidence type="ECO:0000313" key="3">
    <source>
        <dbReference type="Proteomes" id="UP001211173"/>
    </source>
</evidence>
<dbReference type="Gene3D" id="3.40.50.150">
    <property type="entry name" value="Vaccinia Virus protein VP39"/>
    <property type="match status" value="1"/>
</dbReference>
<gene>
    <name evidence="2" type="ORF">PNE06_11800</name>
</gene>
<dbReference type="InterPro" id="IPR046076">
    <property type="entry name" value="DUF6094"/>
</dbReference>
<reference evidence="2" key="1">
    <citation type="submission" date="2023-01" db="EMBL/GenBank/DDBJ databases">
        <title>Human gut microbiome strain richness.</title>
        <authorList>
            <person name="Chen-Liaw A."/>
        </authorList>
    </citation>
    <scope>NUCLEOTIDE SEQUENCE</scope>
    <source>
        <strain evidence="2">1001287st1_F4_1001285I_161205</strain>
    </source>
</reference>
<dbReference type="SUPFAM" id="SSF53335">
    <property type="entry name" value="S-adenosyl-L-methionine-dependent methyltransferases"/>
    <property type="match status" value="1"/>
</dbReference>
<dbReference type="PRINTS" id="PR00507">
    <property type="entry name" value="N12N6MTFRASE"/>
</dbReference>
<comment type="caution">
    <text evidence="2">The sequence shown here is derived from an EMBL/GenBank/DDBJ whole genome shotgun (WGS) entry which is preliminary data.</text>
</comment>
<sequence length="509" mass="56650">MEDGGYACDLPAACLSSIHEKDEAIMLNYVEYPSSVKEGTETPGAFDQNGQRFYVLDRLQEQVSRIRYLLDTTVFFRNQLETCQAAGNAEAAQSAYLSLSSGRIGIANGVRSLKPLLLELEHPAASICEALVNQISSFELMTRDYSKFSGGISRFLDALPSYHTVDASTIGRLMNHVKLGHYPTDLTHVGYLERGIVFPDKTVNLLDPCCGTGDAVLRLALGHDSRCYGIELDEERAGLAEQKLFRVAYGDFFSSYVGNRSFHAILLNPPYLTVTLGCGLRGRDEKRFLVEAFQALVMGGLMIYIVPYYRMTEDVCQIFTDNFSDISVYRFLDGEFGKFKQIAVLGTRKPRESDEAASASLYTAALHPESLRTLDQLPEGRYQLPDAALDVKIFRGSVFNESELAHQLMASQSLERLLQKDGQEQEMGRPPLPLSIGQVGLIGGSGLINGLMQCDCPHIIKGRIIKERHERREENHSERGELISTDVIETITNRMVFNILTPTGFRSLV</sequence>